<dbReference type="OrthoDB" id="3003645at2759"/>
<accession>A0A8H6T2B4</accession>
<dbReference type="EMBL" id="JACAZF010000003">
    <property type="protein sequence ID" value="KAF7309741.1"/>
    <property type="molecule type" value="Genomic_DNA"/>
</dbReference>
<feature type="compositionally biased region" description="Basic and acidic residues" evidence="1">
    <location>
        <begin position="7"/>
        <end position="27"/>
    </location>
</feature>
<comment type="caution">
    <text evidence="2">The sequence shown here is derived from an EMBL/GenBank/DDBJ whole genome shotgun (WGS) entry which is preliminary data.</text>
</comment>
<dbReference type="GeneID" id="59342822"/>
<feature type="compositionally biased region" description="Polar residues" evidence="1">
    <location>
        <begin position="45"/>
        <end position="63"/>
    </location>
</feature>
<feature type="compositionally biased region" description="Low complexity" evidence="1">
    <location>
        <begin position="32"/>
        <end position="44"/>
    </location>
</feature>
<name>A0A8H6T2B4_9AGAR</name>
<reference evidence="2" key="1">
    <citation type="submission" date="2020-05" db="EMBL/GenBank/DDBJ databases">
        <title>Mycena genomes resolve the evolution of fungal bioluminescence.</title>
        <authorList>
            <person name="Tsai I.J."/>
        </authorList>
    </citation>
    <scope>NUCLEOTIDE SEQUENCE</scope>
    <source>
        <strain evidence="2">171206Taipei</strain>
    </source>
</reference>
<dbReference type="RefSeq" id="XP_037223191.1">
    <property type="nucleotide sequence ID" value="XM_037360306.1"/>
</dbReference>
<dbReference type="AlphaFoldDB" id="A0A8H6T2B4"/>
<feature type="compositionally biased region" description="Basic and acidic residues" evidence="1">
    <location>
        <begin position="214"/>
        <end position="226"/>
    </location>
</feature>
<proteinExistence type="predicted"/>
<keyword evidence="3" id="KW-1185">Reference proteome</keyword>
<evidence type="ECO:0000256" key="1">
    <source>
        <dbReference type="SAM" id="MobiDB-lite"/>
    </source>
</evidence>
<organism evidence="2 3">
    <name type="scientific">Mycena indigotica</name>
    <dbReference type="NCBI Taxonomy" id="2126181"/>
    <lineage>
        <taxon>Eukaryota</taxon>
        <taxon>Fungi</taxon>
        <taxon>Dikarya</taxon>
        <taxon>Basidiomycota</taxon>
        <taxon>Agaricomycotina</taxon>
        <taxon>Agaricomycetes</taxon>
        <taxon>Agaricomycetidae</taxon>
        <taxon>Agaricales</taxon>
        <taxon>Marasmiineae</taxon>
        <taxon>Mycenaceae</taxon>
        <taxon>Mycena</taxon>
    </lineage>
</organism>
<feature type="compositionally biased region" description="Low complexity" evidence="1">
    <location>
        <begin position="107"/>
        <end position="130"/>
    </location>
</feature>
<gene>
    <name evidence="2" type="ORF">MIND_00345900</name>
</gene>
<dbReference type="Proteomes" id="UP000636479">
    <property type="component" value="Unassembled WGS sequence"/>
</dbReference>
<evidence type="ECO:0000313" key="3">
    <source>
        <dbReference type="Proteomes" id="UP000636479"/>
    </source>
</evidence>
<protein>
    <submittedName>
        <fullName evidence="2">Uncharacterized protein</fullName>
    </submittedName>
</protein>
<feature type="region of interest" description="Disordered" evidence="1">
    <location>
        <begin position="1"/>
        <end position="235"/>
    </location>
</feature>
<sequence length="235" mass="24910">MDGVEPTGERAAKGEDVGEEETKKVEAEEVLVDQQTTNTQTTATDNEVQAQDGTNSSDVNSQRRIALPPSPMPNIGDLSLHSPSSAIVGTPFSDLHSARFEYPFPDPSSGPSSSPEISPSSSALTSTSQPQLAINAPPALQHFPASFPSPAELPAYSPTHPRMRTVSPPPEPPSIAKRRQRWTLGLGTLARKLSRSGSAPHPSQAVTPPPEQEGSGHRRVMSDENISKGTTPPQS</sequence>
<evidence type="ECO:0000313" key="2">
    <source>
        <dbReference type="EMBL" id="KAF7309741.1"/>
    </source>
</evidence>